<keyword evidence="1" id="KW-0812">Transmembrane</keyword>
<keyword evidence="3" id="KW-1185">Reference proteome</keyword>
<reference evidence="2 3" key="1">
    <citation type="submission" date="2015-04" db="EMBL/GenBank/DDBJ databases">
        <authorList>
            <person name="Syromyatnikov M.Y."/>
            <person name="Popov V.N."/>
        </authorList>
    </citation>
    <scope>NUCLEOTIDE SEQUENCE [LARGE SCALE GENOMIC DNA]</scope>
</reference>
<keyword evidence="1" id="KW-0472">Membrane</keyword>
<feature type="transmembrane region" description="Helical" evidence="1">
    <location>
        <begin position="40"/>
        <end position="58"/>
    </location>
</feature>
<protein>
    <submittedName>
        <fullName evidence="2">CLUMA_CG016706, isoform A</fullName>
    </submittedName>
</protein>
<dbReference type="Proteomes" id="UP000183832">
    <property type="component" value="Unassembled WGS sequence"/>
</dbReference>
<dbReference type="EMBL" id="CVRI01000059">
    <property type="protein sequence ID" value="CRL03389.1"/>
    <property type="molecule type" value="Genomic_DNA"/>
</dbReference>
<accession>A0A1J1IT28</accession>
<proteinExistence type="predicted"/>
<name>A0A1J1IT28_9DIPT</name>
<keyword evidence="1" id="KW-1133">Transmembrane helix</keyword>
<evidence type="ECO:0000313" key="3">
    <source>
        <dbReference type="Proteomes" id="UP000183832"/>
    </source>
</evidence>
<dbReference type="AlphaFoldDB" id="A0A1J1IT28"/>
<gene>
    <name evidence="2" type="ORF">CLUMA_CG016706</name>
</gene>
<organism evidence="2 3">
    <name type="scientific">Clunio marinus</name>
    <dbReference type="NCBI Taxonomy" id="568069"/>
    <lineage>
        <taxon>Eukaryota</taxon>
        <taxon>Metazoa</taxon>
        <taxon>Ecdysozoa</taxon>
        <taxon>Arthropoda</taxon>
        <taxon>Hexapoda</taxon>
        <taxon>Insecta</taxon>
        <taxon>Pterygota</taxon>
        <taxon>Neoptera</taxon>
        <taxon>Endopterygota</taxon>
        <taxon>Diptera</taxon>
        <taxon>Nematocera</taxon>
        <taxon>Chironomoidea</taxon>
        <taxon>Chironomidae</taxon>
        <taxon>Clunio</taxon>
    </lineage>
</organism>
<evidence type="ECO:0000256" key="1">
    <source>
        <dbReference type="SAM" id="Phobius"/>
    </source>
</evidence>
<sequence length="76" mass="8440">MKGKEMKKSHKSEGSEKKTASWLLASVSGIKIGFLGKQRILVGIMFLFLVSVSINLKFNRALSVTQAVKSLKVFRI</sequence>
<evidence type="ECO:0000313" key="2">
    <source>
        <dbReference type="EMBL" id="CRL03389.1"/>
    </source>
</evidence>